<feature type="region of interest" description="Disordered" evidence="1">
    <location>
        <begin position="470"/>
        <end position="639"/>
    </location>
</feature>
<evidence type="ECO:0000256" key="3">
    <source>
        <dbReference type="SAM" id="SignalP"/>
    </source>
</evidence>
<accession>A0ABY3TZ19</accession>
<dbReference type="InterPro" id="IPR013207">
    <property type="entry name" value="LGFP"/>
</dbReference>
<keyword evidence="3" id="KW-0732">Signal</keyword>
<evidence type="ECO:0000313" key="4">
    <source>
        <dbReference type="EMBL" id="ULN51585.1"/>
    </source>
</evidence>
<evidence type="ECO:0000256" key="2">
    <source>
        <dbReference type="SAM" id="Phobius"/>
    </source>
</evidence>
<evidence type="ECO:0000256" key="1">
    <source>
        <dbReference type="SAM" id="MobiDB-lite"/>
    </source>
</evidence>
<evidence type="ECO:0000313" key="5">
    <source>
        <dbReference type="Proteomes" id="UP001055200"/>
    </source>
</evidence>
<keyword evidence="2" id="KW-1133">Transmembrane helix</keyword>
<proteinExistence type="predicted"/>
<feature type="region of interest" description="Disordered" evidence="1">
    <location>
        <begin position="446"/>
        <end position="465"/>
    </location>
</feature>
<keyword evidence="5" id="KW-1185">Reference proteome</keyword>
<dbReference type="Proteomes" id="UP001055200">
    <property type="component" value="Chromosome"/>
</dbReference>
<sequence length="697" mass="71943">MSRWLHGAALGAAVVGTAAATVLLTPTAGASPETDAYDAITAAWEAAGGNESRLGGPQGDVYPIGAGFAGDFTGGKIFFTPEAGAHPMYGPILDKYESLGGPDGSDLGFPDMDQTDGAAVAGSQFISFSATDDPLIYFTPEHGAFVVRGAINAAWDALGSSAGALGAPSSEERVDGDVITQSFAAGELSWNRKTHAYTTVPPELADQLADVAYEVTPSDAINATWRALGAADGSLGARSGEPEPVGPDGTAQQFAGGTIYYTPATGANAVEGDILAKYESLGGPLGSDLGFPTANPTEGGLGADSQVSAFSAPDHPVIFWSSEHGAFVVRGAIEAAWDKLGGAAGDLGAPVGDQTTDGDLVEQEFADGRISWNQAENSFTTEPANLAASLAGLQVPGLGAASAPTAGGSDHAISWHWWWLPVSIGVLLLAGLLAWLARWRHQRDELTQPAPRRPSTRSAPAPAGAVALDDEQPWAPEPDHGAPLDPIDEDDEGPPFGESFYDLTEPVSTTEPEDTGLPTRVAWAHRAGGDEEPPVVSRDPGDYFGQELAHAGHPGDHPDSVPDAVGAADAGAQNPDDVDTAPTPLPGVAPVSTGRHSAIDPTDEQDARAGYPRDDDPQGGVGGRFGVEDPRDHPAAQPAVHLPLSDPYQAPEGFPIKANTVSGLYYTPDNPLYHDTLAEVWFATETIAQANGFLKAE</sequence>
<feature type="transmembrane region" description="Helical" evidence="2">
    <location>
        <begin position="417"/>
        <end position="437"/>
    </location>
</feature>
<feature type="signal peptide" evidence="3">
    <location>
        <begin position="1"/>
        <end position="20"/>
    </location>
</feature>
<gene>
    <name evidence="4" type="ORF">MIU77_11770</name>
</gene>
<dbReference type="Pfam" id="PF08310">
    <property type="entry name" value="LGFP"/>
    <property type="match status" value="4"/>
</dbReference>
<keyword evidence="2" id="KW-0472">Membrane</keyword>
<name>A0ABY3TZ19_9MYCO</name>
<evidence type="ECO:0008006" key="6">
    <source>
        <dbReference type="Google" id="ProtNLM"/>
    </source>
</evidence>
<protein>
    <recommendedName>
        <fullName evidence="6">LGFP repeat-containing protein</fullName>
    </recommendedName>
</protein>
<feature type="chain" id="PRO_5046682058" description="LGFP repeat-containing protein" evidence="3">
    <location>
        <begin position="21"/>
        <end position="697"/>
    </location>
</feature>
<organism evidence="4 5">
    <name type="scientific">Mycolicibacillus parakoreensis</name>
    <dbReference type="NCBI Taxonomy" id="1069221"/>
    <lineage>
        <taxon>Bacteria</taxon>
        <taxon>Bacillati</taxon>
        <taxon>Actinomycetota</taxon>
        <taxon>Actinomycetes</taxon>
        <taxon>Mycobacteriales</taxon>
        <taxon>Mycobacteriaceae</taxon>
        <taxon>Mycolicibacillus</taxon>
    </lineage>
</organism>
<feature type="compositionally biased region" description="Basic and acidic residues" evidence="1">
    <location>
        <begin position="605"/>
        <end position="616"/>
    </location>
</feature>
<dbReference type="EMBL" id="CP092365">
    <property type="protein sequence ID" value="ULN51585.1"/>
    <property type="molecule type" value="Genomic_DNA"/>
</dbReference>
<feature type="compositionally biased region" description="Low complexity" evidence="1">
    <location>
        <begin position="561"/>
        <end position="572"/>
    </location>
</feature>
<reference evidence="4" key="1">
    <citation type="submission" date="2022-08" db="EMBL/GenBank/DDBJ databases">
        <title>Complete genome sequence of 14 non-tuberculosis mycobacteria type-strains.</title>
        <authorList>
            <person name="Igarashi Y."/>
            <person name="Osugi A."/>
            <person name="Mitarai S."/>
        </authorList>
    </citation>
    <scope>NUCLEOTIDE SEQUENCE</scope>
    <source>
        <strain evidence="4">DSM 45575</strain>
    </source>
</reference>
<feature type="compositionally biased region" description="Low complexity" evidence="1">
    <location>
        <begin position="456"/>
        <end position="465"/>
    </location>
</feature>
<keyword evidence="2" id="KW-0812">Transmembrane</keyword>